<dbReference type="PROSITE" id="PS00108">
    <property type="entry name" value="PROTEIN_KINASE_ST"/>
    <property type="match status" value="1"/>
</dbReference>
<evidence type="ECO:0000256" key="10">
    <source>
        <dbReference type="PROSITE-ProRule" id="PRU10141"/>
    </source>
</evidence>
<dbReference type="InterPro" id="IPR008271">
    <property type="entry name" value="Ser/Thr_kinase_AS"/>
</dbReference>
<dbReference type="Pfam" id="PF00069">
    <property type="entry name" value="Pkinase"/>
    <property type="match status" value="1"/>
</dbReference>
<keyword evidence="5 10" id="KW-0547">Nucleotide-binding</keyword>
<evidence type="ECO:0000256" key="2">
    <source>
        <dbReference type="ARBA" id="ARBA00012513"/>
    </source>
</evidence>
<accession>A0A915ENM5</accession>
<keyword evidence="13" id="KW-1185">Reference proteome</keyword>
<dbReference type="PANTHER" id="PTHR24346">
    <property type="entry name" value="MAP/MICROTUBULE AFFINITY-REGULATING KINASE"/>
    <property type="match status" value="1"/>
</dbReference>
<dbReference type="GO" id="GO:0005524">
    <property type="term" value="F:ATP binding"/>
    <property type="evidence" value="ECO:0007669"/>
    <property type="project" value="UniProtKB-UniRule"/>
</dbReference>
<evidence type="ECO:0000256" key="5">
    <source>
        <dbReference type="ARBA" id="ARBA00022741"/>
    </source>
</evidence>
<dbReference type="GO" id="GO:0004674">
    <property type="term" value="F:protein serine/threonine kinase activity"/>
    <property type="evidence" value="ECO:0007669"/>
    <property type="project" value="UniProtKB-KW"/>
</dbReference>
<dbReference type="Proteomes" id="UP000887574">
    <property type="component" value="Unplaced"/>
</dbReference>
<evidence type="ECO:0000313" key="13">
    <source>
        <dbReference type="Proteomes" id="UP000887574"/>
    </source>
</evidence>
<comment type="similarity">
    <text evidence="1">Belongs to the protein kinase superfamily. CAMK Ser/Thr protein kinase family. NIM1 subfamily.</text>
</comment>
<dbReference type="WBParaSite" id="jg7829">
    <property type="protein sequence ID" value="jg7829"/>
    <property type="gene ID" value="jg7829"/>
</dbReference>
<evidence type="ECO:0000256" key="6">
    <source>
        <dbReference type="ARBA" id="ARBA00022777"/>
    </source>
</evidence>
<dbReference type="PROSITE" id="PS50011">
    <property type="entry name" value="PROTEIN_KINASE_DOM"/>
    <property type="match status" value="1"/>
</dbReference>
<comment type="catalytic activity">
    <reaction evidence="8">
        <text>L-threonyl-[protein] + ATP = O-phospho-L-threonyl-[protein] + ADP + H(+)</text>
        <dbReference type="Rhea" id="RHEA:46608"/>
        <dbReference type="Rhea" id="RHEA-COMP:11060"/>
        <dbReference type="Rhea" id="RHEA-COMP:11605"/>
        <dbReference type="ChEBI" id="CHEBI:15378"/>
        <dbReference type="ChEBI" id="CHEBI:30013"/>
        <dbReference type="ChEBI" id="CHEBI:30616"/>
        <dbReference type="ChEBI" id="CHEBI:61977"/>
        <dbReference type="ChEBI" id="CHEBI:456216"/>
        <dbReference type="EC" id="2.7.11.1"/>
    </reaction>
</comment>
<evidence type="ECO:0000313" key="14">
    <source>
        <dbReference type="WBParaSite" id="jg7829"/>
    </source>
</evidence>
<dbReference type="InterPro" id="IPR011009">
    <property type="entry name" value="Kinase-like_dom_sf"/>
</dbReference>
<evidence type="ECO:0000259" key="12">
    <source>
        <dbReference type="PROSITE" id="PS50011"/>
    </source>
</evidence>
<dbReference type="GO" id="GO:0035556">
    <property type="term" value="P:intracellular signal transduction"/>
    <property type="evidence" value="ECO:0007669"/>
    <property type="project" value="TreeGrafter"/>
</dbReference>
<dbReference type="AlphaFoldDB" id="A0A915ENM5"/>
<dbReference type="SUPFAM" id="SSF56112">
    <property type="entry name" value="Protein kinase-like (PK-like)"/>
    <property type="match status" value="1"/>
</dbReference>
<dbReference type="GO" id="GO:0005737">
    <property type="term" value="C:cytoplasm"/>
    <property type="evidence" value="ECO:0007669"/>
    <property type="project" value="TreeGrafter"/>
</dbReference>
<dbReference type="EC" id="2.7.11.1" evidence="2"/>
<organism evidence="13 14">
    <name type="scientific">Ditylenchus dipsaci</name>
    <dbReference type="NCBI Taxonomy" id="166011"/>
    <lineage>
        <taxon>Eukaryota</taxon>
        <taxon>Metazoa</taxon>
        <taxon>Ecdysozoa</taxon>
        <taxon>Nematoda</taxon>
        <taxon>Chromadorea</taxon>
        <taxon>Rhabditida</taxon>
        <taxon>Tylenchina</taxon>
        <taxon>Tylenchomorpha</taxon>
        <taxon>Sphaerularioidea</taxon>
        <taxon>Anguinidae</taxon>
        <taxon>Anguininae</taxon>
        <taxon>Ditylenchus</taxon>
    </lineage>
</organism>
<dbReference type="PANTHER" id="PTHR24346:SF107">
    <property type="entry name" value="SERINE_THREONINE-PROTEIN KINASE CHK1"/>
    <property type="match status" value="1"/>
</dbReference>
<feature type="domain" description="Protein kinase" evidence="12">
    <location>
        <begin position="21"/>
        <end position="186"/>
    </location>
</feature>
<feature type="binding site" evidence="10">
    <location>
        <position position="51"/>
    </location>
    <ligand>
        <name>ATP</name>
        <dbReference type="ChEBI" id="CHEBI:30616"/>
    </ligand>
</feature>
<proteinExistence type="inferred from homology"/>
<evidence type="ECO:0000256" key="7">
    <source>
        <dbReference type="ARBA" id="ARBA00022840"/>
    </source>
</evidence>
<sequence>MEVDDQNTNTAYTHQLDIAQLHVVRTLGEGSFGEVKLLIDKNDSNLAVAVKIVDLKNHEKQAEAVRREALLQRILRHHVNLFLEYADGGELFDRIEPDVGMDPLKAMFYFSQLIDGLEYIHSNGIVHRDIKPENLLLTKHDVLKISDFGMATIFRNKGRERYLDTKCGTMPYVAPEVLVENISVSQ</sequence>
<keyword evidence="4" id="KW-0808">Transferase</keyword>
<evidence type="ECO:0000256" key="3">
    <source>
        <dbReference type="ARBA" id="ARBA00022527"/>
    </source>
</evidence>
<evidence type="ECO:0000256" key="11">
    <source>
        <dbReference type="RuleBase" id="RU000304"/>
    </source>
</evidence>
<name>A0A915ENM5_9BILA</name>
<evidence type="ECO:0000256" key="4">
    <source>
        <dbReference type="ARBA" id="ARBA00022679"/>
    </source>
</evidence>
<reference evidence="14" key="1">
    <citation type="submission" date="2022-11" db="UniProtKB">
        <authorList>
            <consortium name="WormBaseParasite"/>
        </authorList>
    </citation>
    <scope>IDENTIFICATION</scope>
</reference>
<dbReference type="PROSITE" id="PS00107">
    <property type="entry name" value="PROTEIN_KINASE_ATP"/>
    <property type="match status" value="1"/>
</dbReference>
<dbReference type="InterPro" id="IPR017441">
    <property type="entry name" value="Protein_kinase_ATP_BS"/>
</dbReference>
<evidence type="ECO:0000256" key="9">
    <source>
        <dbReference type="ARBA" id="ARBA00048679"/>
    </source>
</evidence>
<evidence type="ECO:0000256" key="8">
    <source>
        <dbReference type="ARBA" id="ARBA00047899"/>
    </source>
</evidence>
<dbReference type="InterPro" id="IPR000719">
    <property type="entry name" value="Prot_kinase_dom"/>
</dbReference>
<keyword evidence="7 10" id="KW-0067">ATP-binding</keyword>
<protein>
    <recommendedName>
        <fullName evidence="2">non-specific serine/threonine protein kinase</fullName>
        <ecNumber evidence="2">2.7.11.1</ecNumber>
    </recommendedName>
</protein>
<keyword evidence="3 11" id="KW-0723">Serine/threonine-protein kinase</keyword>
<evidence type="ECO:0000256" key="1">
    <source>
        <dbReference type="ARBA" id="ARBA00010791"/>
    </source>
</evidence>
<dbReference type="SMART" id="SM00220">
    <property type="entry name" value="S_TKc"/>
    <property type="match status" value="1"/>
</dbReference>
<comment type="catalytic activity">
    <reaction evidence="9">
        <text>L-seryl-[protein] + ATP = O-phospho-L-seryl-[protein] + ADP + H(+)</text>
        <dbReference type="Rhea" id="RHEA:17989"/>
        <dbReference type="Rhea" id="RHEA-COMP:9863"/>
        <dbReference type="Rhea" id="RHEA-COMP:11604"/>
        <dbReference type="ChEBI" id="CHEBI:15378"/>
        <dbReference type="ChEBI" id="CHEBI:29999"/>
        <dbReference type="ChEBI" id="CHEBI:30616"/>
        <dbReference type="ChEBI" id="CHEBI:83421"/>
        <dbReference type="ChEBI" id="CHEBI:456216"/>
        <dbReference type="EC" id="2.7.11.1"/>
    </reaction>
</comment>
<dbReference type="Gene3D" id="1.10.510.10">
    <property type="entry name" value="Transferase(Phosphotransferase) domain 1"/>
    <property type="match status" value="1"/>
</dbReference>
<keyword evidence="6" id="KW-0418">Kinase</keyword>